<dbReference type="PANTHER" id="PTHR30055">
    <property type="entry name" value="HTH-TYPE TRANSCRIPTIONAL REGULATOR RUTR"/>
    <property type="match status" value="1"/>
</dbReference>
<accession>A0A317DYE7</accession>
<evidence type="ECO:0000256" key="1">
    <source>
        <dbReference type="ARBA" id="ARBA00023125"/>
    </source>
</evidence>
<dbReference type="InterPro" id="IPR050109">
    <property type="entry name" value="HTH-type_TetR-like_transc_reg"/>
</dbReference>
<comment type="caution">
    <text evidence="5">The sequence shown here is derived from an EMBL/GenBank/DDBJ whole genome shotgun (WGS) entry which is preliminary data.</text>
</comment>
<feature type="region of interest" description="Disordered" evidence="3">
    <location>
        <begin position="24"/>
        <end position="48"/>
    </location>
</feature>
<dbReference type="Pfam" id="PF00440">
    <property type="entry name" value="TetR_N"/>
    <property type="match status" value="1"/>
</dbReference>
<keyword evidence="6" id="KW-1185">Reference proteome</keyword>
<feature type="domain" description="HTH tetR-type" evidence="4">
    <location>
        <begin position="102"/>
        <end position="162"/>
    </location>
</feature>
<dbReference type="PANTHER" id="PTHR30055:SF226">
    <property type="entry name" value="HTH-TYPE TRANSCRIPTIONAL REGULATOR PKSA"/>
    <property type="match status" value="1"/>
</dbReference>
<dbReference type="PROSITE" id="PS50977">
    <property type="entry name" value="HTH_TETR_2"/>
    <property type="match status" value="1"/>
</dbReference>
<evidence type="ECO:0000313" key="5">
    <source>
        <dbReference type="EMBL" id="PWR17865.1"/>
    </source>
</evidence>
<dbReference type="Gene3D" id="1.10.357.10">
    <property type="entry name" value="Tetracycline Repressor, domain 2"/>
    <property type="match status" value="1"/>
</dbReference>
<feature type="DNA-binding region" description="H-T-H motif" evidence="2">
    <location>
        <begin position="125"/>
        <end position="144"/>
    </location>
</feature>
<sequence>MARPVQGQNGETVTHPFGETVVVSRPLAGGVKAEDRRSRPLRPDGDGRARGLDMVEWHRILLLGAGPCPPYHVIYISLNGAHRQVTNALEPPKSPAKPRRPEETRAALLDAAAREFEETGFEQTNTNRIARRAGYAPQTFYRHFPDKLAIFLAVYERWVGAEAAAFAATDRAIDAADVLIRHHRGSLMFRRTLRALTLTDPRVRAARAASRLAQVERLRQRFPQLAQTGGTELAFSLLTIERLADAHVEGELRDMGLAEADSRQELARRLAQAFAIPH</sequence>
<evidence type="ECO:0000313" key="6">
    <source>
        <dbReference type="Proteomes" id="UP000246077"/>
    </source>
</evidence>
<dbReference type="InterPro" id="IPR009057">
    <property type="entry name" value="Homeodomain-like_sf"/>
</dbReference>
<dbReference type="Proteomes" id="UP000246077">
    <property type="component" value="Unassembled WGS sequence"/>
</dbReference>
<evidence type="ECO:0000259" key="4">
    <source>
        <dbReference type="PROSITE" id="PS50977"/>
    </source>
</evidence>
<protein>
    <recommendedName>
        <fullName evidence="4">HTH tetR-type domain-containing protein</fullName>
    </recommendedName>
</protein>
<dbReference type="EMBL" id="QGLF01000008">
    <property type="protein sequence ID" value="PWR17865.1"/>
    <property type="molecule type" value="Genomic_DNA"/>
</dbReference>
<dbReference type="PRINTS" id="PR00455">
    <property type="entry name" value="HTHTETR"/>
</dbReference>
<feature type="compositionally biased region" description="Basic and acidic residues" evidence="3">
    <location>
        <begin position="32"/>
        <end position="48"/>
    </location>
</feature>
<name>A0A317DYE7_9PROT</name>
<dbReference type="GO" id="GO:0000976">
    <property type="term" value="F:transcription cis-regulatory region binding"/>
    <property type="evidence" value="ECO:0007669"/>
    <property type="project" value="TreeGrafter"/>
</dbReference>
<keyword evidence="1 2" id="KW-0238">DNA-binding</keyword>
<dbReference type="AlphaFoldDB" id="A0A317DYE7"/>
<evidence type="ECO:0000256" key="3">
    <source>
        <dbReference type="SAM" id="MobiDB-lite"/>
    </source>
</evidence>
<gene>
    <name evidence="5" type="ORF">DKG75_21745</name>
</gene>
<reference evidence="6" key="1">
    <citation type="submission" date="2018-05" db="EMBL/GenBank/DDBJ databases">
        <title>Zavarzinia sp. HR-AS.</title>
        <authorList>
            <person name="Lee Y."/>
            <person name="Jeon C.O."/>
        </authorList>
    </citation>
    <scope>NUCLEOTIDE SEQUENCE [LARGE SCALE GENOMIC DNA]</scope>
    <source>
        <strain evidence="6">DSM 1231</strain>
    </source>
</reference>
<dbReference type="SUPFAM" id="SSF46689">
    <property type="entry name" value="Homeodomain-like"/>
    <property type="match status" value="1"/>
</dbReference>
<proteinExistence type="predicted"/>
<evidence type="ECO:0000256" key="2">
    <source>
        <dbReference type="PROSITE-ProRule" id="PRU00335"/>
    </source>
</evidence>
<organism evidence="5 6">
    <name type="scientific">Zavarzinia compransoris</name>
    <dbReference type="NCBI Taxonomy" id="1264899"/>
    <lineage>
        <taxon>Bacteria</taxon>
        <taxon>Pseudomonadati</taxon>
        <taxon>Pseudomonadota</taxon>
        <taxon>Alphaproteobacteria</taxon>
        <taxon>Rhodospirillales</taxon>
        <taxon>Zavarziniaceae</taxon>
        <taxon>Zavarzinia</taxon>
    </lineage>
</organism>
<dbReference type="OrthoDB" id="9779746at2"/>
<dbReference type="GO" id="GO:0003700">
    <property type="term" value="F:DNA-binding transcription factor activity"/>
    <property type="evidence" value="ECO:0007669"/>
    <property type="project" value="TreeGrafter"/>
</dbReference>
<dbReference type="InterPro" id="IPR001647">
    <property type="entry name" value="HTH_TetR"/>
</dbReference>